<dbReference type="Proteomes" id="UP001198151">
    <property type="component" value="Unassembled WGS sequence"/>
</dbReference>
<feature type="transmembrane region" description="Helical" evidence="1">
    <location>
        <begin position="261"/>
        <end position="286"/>
    </location>
</feature>
<organism evidence="2 3">
    <name type="scientific">Ruminococcus turbiniformis</name>
    <dbReference type="NCBI Taxonomy" id="2881258"/>
    <lineage>
        <taxon>Bacteria</taxon>
        <taxon>Bacillati</taxon>
        <taxon>Bacillota</taxon>
        <taxon>Clostridia</taxon>
        <taxon>Eubacteriales</taxon>
        <taxon>Oscillospiraceae</taxon>
        <taxon>Ruminococcus</taxon>
    </lineage>
</organism>
<keyword evidence="1" id="KW-0472">Membrane</keyword>
<dbReference type="InterPro" id="IPR003474">
    <property type="entry name" value="Glcn_transporter"/>
</dbReference>
<accession>A0ABS8FW88</accession>
<keyword evidence="1" id="KW-0812">Transmembrane</keyword>
<evidence type="ECO:0000313" key="2">
    <source>
        <dbReference type="EMBL" id="MCC2254300.1"/>
    </source>
</evidence>
<feature type="transmembrane region" description="Helical" evidence="1">
    <location>
        <begin position="372"/>
        <end position="395"/>
    </location>
</feature>
<proteinExistence type="predicted"/>
<feature type="transmembrane region" description="Helical" evidence="1">
    <location>
        <begin position="306"/>
        <end position="323"/>
    </location>
</feature>
<gene>
    <name evidence="2" type="ORF">LKD70_07655</name>
</gene>
<keyword evidence="3" id="KW-1185">Reference proteome</keyword>
<feature type="transmembrane region" description="Helical" evidence="1">
    <location>
        <begin position="431"/>
        <end position="450"/>
    </location>
</feature>
<feature type="transmembrane region" description="Helical" evidence="1">
    <location>
        <begin position="140"/>
        <end position="158"/>
    </location>
</feature>
<name>A0ABS8FW88_9FIRM</name>
<feature type="transmembrane region" description="Helical" evidence="1">
    <location>
        <begin position="6"/>
        <end position="22"/>
    </location>
</feature>
<dbReference type="PANTHER" id="PTHR30354">
    <property type="entry name" value="GNT FAMILY GLUCONATE TRANSPORTER"/>
    <property type="match status" value="1"/>
</dbReference>
<evidence type="ECO:0000313" key="3">
    <source>
        <dbReference type="Proteomes" id="UP001198151"/>
    </source>
</evidence>
<protein>
    <submittedName>
        <fullName evidence="2">GntP family permease</fullName>
    </submittedName>
</protein>
<reference evidence="2 3" key="1">
    <citation type="submission" date="2021-10" db="EMBL/GenBank/DDBJ databases">
        <title>Anaerobic single-cell dispensing facilitates the cultivation of human gut bacteria.</title>
        <authorList>
            <person name="Afrizal A."/>
        </authorList>
    </citation>
    <scope>NUCLEOTIDE SEQUENCE [LARGE SCALE GENOMIC DNA]</scope>
    <source>
        <strain evidence="2 3">CLA-AA-H200</strain>
    </source>
</reference>
<feature type="transmembrane region" description="Helical" evidence="1">
    <location>
        <begin position="234"/>
        <end position="255"/>
    </location>
</feature>
<sequence length="451" mass="46757">MSALGLSINLIIAIAIILILVLKVKVNPTIALIVASIYMGISCQLGLTTTVDSINNGFGNLMASTGLPIGLGIMMGQILQDSGAAESLARAILKVFLGNKAPWALGLTAFLLSIPVFFDVTFVILIPLGIAVAKQTKRPLPYFAGAIAIGGVSSQTFVPPTPNPLASASILSFDLSYIIILGLIVGLISALFSMFVWFKLLNRPGFWNPEKDTTGLLDMSGEGMMEEKDLPSPWAAVIPILLPVLCILIGSFWPVVTGNDAPAFISFLSQKTIAILLGLIAAYLLLTRKMGLQAIGDSVSESLKQAGIVVFITGAGGAFGSVIQATNIGEVLIGGLTEGQSSTILILCVTFLIGVLFRVAQGSGTVASITAMTIMATVAPSAGCHPVYIAIAALAGGNFIGHVNDSGFWVVTNLSGASVTGGLKTYTLNTVTLMGMAFILCLIGATVLPLV</sequence>
<dbReference type="Pfam" id="PF02447">
    <property type="entry name" value="GntP_permease"/>
    <property type="match status" value="1"/>
</dbReference>
<feature type="transmembrane region" description="Helical" evidence="1">
    <location>
        <begin position="103"/>
        <end position="128"/>
    </location>
</feature>
<feature type="transmembrane region" description="Helical" evidence="1">
    <location>
        <begin position="343"/>
        <end position="360"/>
    </location>
</feature>
<evidence type="ECO:0000256" key="1">
    <source>
        <dbReference type="SAM" id="Phobius"/>
    </source>
</evidence>
<feature type="transmembrane region" description="Helical" evidence="1">
    <location>
        <begin position="178"/>
        <end position="198"/>
    </location>
</feature>
<feature type="transmembrane region" description="Helical" evidence="1">
    <location>
        <begin position="29"/>
        <end position="47"/>
    </location>
</feature>
<comment type="caution">
    <text evidence="2">The sequence shown here is derived from an EMBL/GenBank/DDBJ whole genome shotgun (WGS) entry which is preliminary data.</text>
</comment>
<keyword evidence="1" id="KW-1133">Transmembrane helix</keyword>
<dbReference type="EMBL" id="JAJEQX010000011">
    <property type="protein sequence ID" value="MCC2254300.1"/>
    <property type="molecule type" value="Genomic_DNA"/>
</dbReference>
<dbReference type="PANTHER" id="PTHR30354:SF11">
    <property type="entry name" value="PERMEASE"/>
    <property type="match status" value="1"/>
</dbReference>
<dbReference type="RefSeq" id="WP_227707444.1">
    <property type="nucleotide sequence ID" value="NZ_JAJEQX010000011.1"/>
</dbReference>